<dbReference type="Proteomes" id="UP000011131">
    <property type="component" value="Chromosome"/>
</dbReference>
<keyword evidence="6" id="KW-0812">Transmembrane</keyword>
<feature type="domain" description="NapC/NirT cytochrome c N-terminal" evidence="12">
    <location>
        <begin position="14"/>
        <end position="157"/>
    </location>
</feature>
<evidence type="ECO:0000256" key="8">
    <source>
        <dbReference type="ARBA" id="ARBA00022982"/>
    </source>
</evidence>
<dbReference type="SUPFAM" id="SSF48695">
    <property type="entry name" value="Multiheme cytochromes"/>
    <property type="match status" value="1"/>
</dbReference>
<dbReference type="AlphaFoldDB" id="L7UGB9"/>
<dbReference type="KEGG" id="msd:MYSTI_05802"/>
<keyword evidence="4" id="KW-1003">Cell membrane</keyword>
<dbReference type="PATRIC" id="fig|1278073.3.peg.5880"/>
<dbReference type="HOGENOM" id="CLU_096753_0_2_7"/>
<dbReference type="RefSeq" id="WP_015351333.1">
    <property type="nucleotide sequence ID" value="NC_020126.1"/>
</dbReference>
<dbReference type="GO" id="GO:0009061">
    <property type="term" value="P:anaerobic respiration"/>
    <property type="evidence" value="ECO:0007669"/>
    <property type="project" value="TreeGrafter"/>
</dbReference>
<dbReference type="InterPro" id="IPR017571">
    <property type="entry name" value="NrfH"/>
</dbReference>
<gene>
    <name evidence="13" type="ordered locus">MYSTI_05802</name>
</gene>
<dbReference type="NCBIfam" id="TIGR03153">
    <property type="entry name" value="cytochr_NrfH"/>
    <property type="match status" value="1"/>
</dbReference>
<dbReference type="InterPro" id="IPR005126">
    <property type="entry name" value="NapC/NirT_cyt_c_N"/>
</dbReference>
<dbReference type="InterPro" id="IPR051174">
    <property type="entry name" value="Cytochrome_c-type_ET"/>
</dbReference>
<dbReference type="GO" id="GO:0046872">
    <property type="term" value="F:metal ion binding"/>
    <property type="evidence" value="ECO:0007669"/>
    <property type="project" value="UniProtKB-KW"/>
</dbReference>
<keyword evidence="11" id="KW-0472">Membrane</keyword>
<evidence type="ECO:0000256" key="1">
    <source>
        <dbReference type="ARBA" id="ARBA00004236"/>
    </source>
</evidence>
<sequence length="172" mass="18579">MFSATRTFLFVFLGVALGVAVGLGGFTFVYAKGASYLQDDPAACANCHIMNEQYDGWRKSSHHAVATCNDCHTPPGLIPKYATKASNGFWHSYYFTTGTFPDPIRLRPGNRAVTERACRKCHGEIVEAIETPPAGHAQVAPGEALQCLTCHNSVGHPEGSGNPALIRQEISR</sequence>
<evidence type="ECO:0000256" key="11">
    <source>
        <dbReference type="ARBA" id="ARBA00023136"/>
    </source>
</evidence>
<dbReference type="eggNOG" id="COG3005">
    <property type="taxonomic scope" value="Bacteria"/>
</dbReference>
<keyword evidence="9" id="KW-1133">Transmembrane helix</keyword>
<keyword evidence="14" id="KW-1185">Reference proteome</keyword>
<evidence type="ECO:0000256" key="4">
    <source>
        <dbReference type="ARBA" id="ARBA00022475"/>
    </source>
</evidence>
<evidence type="ECO:0000256" key="9">
    <source>
        <dbReference type="ARBA" id="ARBA00022989"/>
    </source>
</evidence>
<evidence type="ECO:0000256" key="2">
    <source>
        <dbReference type="ARBA" id="ARBA00007395"/>
    </source>
</evidence>
<accession>L7UGB9</accession>
<dbReference type="OrthoDB" id="9782159at2"/>
<dbReference type="Pfam" id="PF03264">
    <property type="entry name" value="Cytochrom_NNT"/>
    <property type="match status" value="1"/>
</dbReference>
<dbReference type="Gene3D" id="1.10.3820.10">
    <property type="entry name" value="Di-heme elbow motif domain"/>
    <property type="match status" value="1"/>
</dbReference>
<dbReference type="PANTHER" id="PTHR30333:SF1">
    <property type="entry name" value="CYTOCHROME C-TYPE PROTEIN NAPC"/>
    <property type="match status" value="1"/>
</dbReference>
<proteinExistence type="inferred from homology"/>
<evidence type="ECO:0000313" key="13">
    <source>
        <dbReference type="EMBL" id="AGC47078.1"/>
    </source>
</evidence>
<dbReference type="GO" id="GO:0022900">
    <property type="term" value="P:electron transport chain"/>
    <property type="evidence" value="ECO:0007669"/>
    <property type="project" value="InterPro"/>
</dbReference>
<evidence type="ECO:0000313" key="14">
    <source>
        <dbReference type="Proteomes" id="UP000011131"/>
    </source>
</evidence>
<dbReference type="GO" id="GO:0009055">
    <property type="term" value="F:electron transfer activity"/>
    <property type="evidence" value="ECO:0007669"/>
    <property type="project" value="TreeGrafter"/>
</dbReference>
<keyword evidence="5" id="KW-0349">Heme</keyword>
<comment type="similarity">
    <text evidence="2">Belongs to the NapC/NirT/NrfH family.</text>
</comment>
<evidence type="ECO:0000259" key="12">
    <source>
        <dbReference type="Pfam" id="PF03264"/>
    </source>
</evidence>
<comment type="subcellular location">
    <subcellularLocation>
        <location evidence="1">Cell membrane</location>
    </subcellularLocation>
</comment>
<dbReference type="PANTHER" id="PTHR30333">
    <property type="entry name" value="CYTOCHROME C-TYPE PROTEIN"/>
    <property type="match status" value="1"/>
</dbReference>
<dbReference type="InterPro" id="IPR036280">
    <property type="entry name" value="Multihaem_cyt_sf"/>
</dbReference>
<evidence type="ECO:0000256" key="10">
    <source>
        <dbReference type="ARBA" id="ARBA00023004"/>
    </source>
</evidence>
<evidence type="ECO:0000256" key="5">
    <source>
        <dbReference type="ARBA" id="ARBA00022617"/>
    </source>
</evidence>
<dbReference type="InterPro" id="IPR038266">
    <property type="entry name" value="NapC/NirT_cytc_sf"/>
</dbReference>
<keyword evidence="7" id="KW-0479">Metal-binding</keyword>
<evidence type="ECO:0000256" key="3">
    <source>
        <dbReference type="ARBA" id="ARBA00022448"/>
    </source>
</evidence>
<evidence type="ECO:0000256" key="6">
    <source>
        <dbReference type="ARBA" id="ARBA00022692"/>
    </source>
</evidence>
<evidence type="ECO:0000256" key="7">
    <source>
        <dbReference type="ARBA" id="ARBA00022723"/>
    </source>
</evidence>
<protein>
    <submittedName>
        <fullName evidence="13">Putative cytochrome c nitrite reductase small subunit NrfH</fullName>
    </submittedName>
</protein>
<dbReference type="EMBL" id="CP004025">
    <property type="protein sequence ID" value="AGC47078.1"/>
    <property type="molecule type" value="Genomic_DNA"/>
</dbReference>
<organism evidence="13 14">
    <name type="scientific">Myxococcus stipitatus (strain DSM 14675 / JCM 12634 / Mx s8)</name>
    <dbReference type="NCBI Taxonomy" id="1278073"/>
    <lineage>
        <taxon>Bacteria</taxon>
        <taxon>Pseudomonadati</taxon>
        <taxon>Myxococcota</taxon>
        <taxon>Myxococcia</taxon>
        <taxon>Myxococcales</taxon>
        <taxon>Cystobacterineae</taxon>
        <taxon>Myxococcaceae</taxon>
        <taxon>Myxococcus</taxon>
    </lineage>
</organism>
<dbReference type="STRING" id="1278073.MYSTI_05802"/>
<reference evidence="13 14" key="1">
    <citation type="journal article" date="2013" name="Genome Announc.">
        <title>Complete genome sequence of Myxococcus stipitatus strain DSM 14675, a fruiting myxobacterium.</title>
        <authorList>
            <person name="Huntley S."/>
            <person name="Kneip S."/>
            <person name="Treuner-Lange A."/>
            <person name="Sogaard-Andersen L."/>
        </authorList>
    </citation>
    <scope>NUCLEOTIDE SEQUENCE [LARGE SCALE GENOMIC DNA]</scope>
    <source>
        <strain evidence="14">DSM 14675 / JCM 12634 / Mx s8</strain>
    </source>
</reference>
<keyword evidence="3" id="KW-0813">Transport</keyword>
<keyword evidence="8" id="KW-0249">Electron transport</keyword>
<name>L7UGB9_MYXSD</name>
<keyword evidence="10" id="KW-0408">Iron</keyword>
<dbReference type="GO" id="GO:0005886">
    <property type="term" value="C:plasma membrane"/>
    <property type="evidence" value="ECO:0007669"/>
    <property type="project" value="UniProtKB-SubCell"/>
</dbReference>